<dbReference type="GO" id="GO:0009424">
    <property type="term" value="C:bacterial-type flagellum hook"/>
    <property type="evidence" value="ECO:0007669"/>
    <property type="project" value="UniProtKB-UniRule"/>
</dbReference>
<keyword evidence="4 5" id="KW-0975">Bacterial flagellum</keyword>
<evidence type="ECO:0000256" key="2">
    <source>
        <dbReference type="ARBA" id="ARBA00011255"/>
    </source>
</evidence>
<evidence type="ECO:0000256" key="4">
    <source>
        <dbReference type="ARBA" id="ARBA00023143"/>
    </source>
</evidence>
<evidence type="ECO:0000313" key="8">
    <source>
        <dbReference type="EMBL" id="CUA87616.1"/>
    </source>
</evidence>
<dbReference type="Proteomes" id="UP000182598">
    <property type="component" value="Unassembled WGS sequence"/>
</dbReference>
<dbReference type="OrthoDB" id="9810816at2"/>
<comment type="function">
    <text evidence="5">Required for morphogenesis and for the elongation of the flagellar filament by facilitating polymerization of the flagellin monomers at the tip of growing filament. Forms a capping structure, which prevents flagellin subunits (transported through the central channel of the flagellum) from leaking out without polymerization at the distal end.</text>
</comment>
<dbReference type="PANTHER" id="PTHR30288">
    <property type="entry name" value="FLAGELLAR CAP/ASSEMBLY PROTEIN FLID"/>
    <property type="match status" value="1"/>
</dbReference>
<dbReference type="InterPro" id="IPR010809">
    <property type="entry name" value="FliD_C"/>
</dbReference>
<comment type="subcellular location">
    <subcellularLocation>
        <location evidence="5">Secreted</location>
    </subcellularLocation>
    <subcellularLocation>
        <location evidence="5">Bacterial flagellum</location>
    </subcellularLocation>
</comment>
<dbReference type="GO" id="GO:0009421">
    <property type="term" value="C:bacterial-type flagellum filament cap"/>
    <property type="evidence" value="ECO:0007669"/>
    <property type="project" value="InterPro"/>
</dbReference>
<keyword evidence="8" id="KW-0282">Flagellum</keyword>
<dbReference type="InterPro" id="IPR003481">
    <property type="entry name" value="FliD_N"/>
</dbReference>
<evidence type="ECO:0000256" key="5">
    <source>
        <dbReference type="RuleBase" id="RU362066"/>
    </source>
</evidence>
<dbReference type="GO" id="GO:0007155">
    <property type="term" value="P:cell adhesion"/>
    <property type="evidence" value="ECO:0007669"/>
    <property type="project" value="InterPro"/>
</dbReference>
<dbReference type="EMBL" id="CYHB01000005">
    <property type="protein sequence ID" value="CUA87616.1"/>
    <property type="molecule type" value="Genomic_DNA"/>
</dbReference>
<dbReference type="PANTHER" id="PTHR30288:SF0">
    <property type="entry name" value="FLAGELLAR HOOK-ASSOCIATED PROTEIN 2"/>
    <property type="match status" value="1"/>
</dbReference>
<dbReference type="GO" id="GO:0071973">
    <property type="term" value="P:bacterial-type flagellum-dependent cell motility"/>
    <property type="evidence" value="ECO:0007669"/>
    <property type="project" value="TreeGrafter"/>
</dbReference>
<organism evidence="8 9">
    <name type="scientific">Pseudidiomarina woesei</name>
    <dbReference type="NCBI Taxonomy" id="1381080"/>
    <lineage>
        <taxon>Bacteria</taxon>
        <taxon>Pseudomonadati</taxon>
        <taxon>Pseudomonadota</taxon>
        <taxon>Gammaproteobacteria</taxon>
        <taxon>Alteromonadales</taxon>
        <taxon>Idiomarinaceae</taxon>
        <taxon>Pseudidiomarina</taxon>
    </lineage>
</organism>
<dbReference type="InterPro" id="IPR040026">
    <property type="entry name" value="FliD"/>
</dbReference>
<name>A0A0K6H9Q6_9GAMM</name>
<dbReference type="RefSeq" id="WP_055439503.1">
    <property type="nucleotide sequence ID" value="NZ_CYHB01000005.1"/>
</dbReference>
<evidence type="ECO:0000259" key="7">
    <source>
        <dbReference type="Pfam" id="PF07195"/>
    </source>
</evidence>
<dbReference type="GO" id="GO:0005576">
    <property type="term" value="C:extracellular region"/>
    <property type="evidence" value="ECO:0007669"/>
    <property type="project" value="UniProtKB-SubCell"/>
</dbReference>
<evidence type="ECO:0000313" key="9">
    <source>
        <dbReference type="Proteomes" id="UP000182598"/>
    </source>
</evidence>
<protein>
    <recommendedName>
        <fullName evidence="5">Flagellar hook-associated protein 2</fullName>
        <shortName evidence="5">HAP2</shortName>
    </recommendedName>
    <alternativeName>
        <fullName evidence="5">Flagellar cap protein</fullName>
    </alternativeName>
</protein>
<keyword evidence="8" id="KW-0966">Cell projection</keyword>
<comment type="similarity">
    <text evidence="1 5">Belongs to the FliD family.</text>
</comment>
<sequence>MASIAALGIGSGLDLNGLLTQLESAERQRLQPLVEQRASYQARISAYGKLEGSLSALQTSLSSLGKPETFQAVSSAVAGEGITAAASSTAVPGSYSVTVNALAKAYSSATVGIDDKARDLGAGSVSFTLGDGTSHTIDIDAGSSSLEDIRDAINAQQGDVTASIVNDGDPTNPYRLALTSSKTGTDAAVDTLAFSGFGTELATDAGSVQTAQNASITVNGINVSSQGNQVADAIQGLTLNLEEEGATATVNVTRDEEAIMKSVETFVSAYNNLQNTIKDLSKYNPETQTAGRLLGDSGLRTVETRLRGIFSEAVQGGDLNTLSELGITRQLNGTLEIDKEKLQTITSEQLGKLQQFFAGDEDNGIEGFSSLANKTVEQLLDENGPITTGTEGMKSAITRLEERYAREEVSIARTVERYRTQFARLDSMIANMNSTSSYLTQQFDALSAQLGQKK</sequence>
<feature type="domain" description="Flagellar hook-associated protein 2 N-terminal" evidence="6">
    <location>
        <begin position="11"/>
        <end position="105"/>
    </location>
</feature>
<evidence type="ECO:0000256" key="3">
    <source>
        <dbReference type="ARBA" id="ARBA00023054"/>
    </source>
</evidence>
<comment type="subunit">
    <text evidence="2 5">Homopentamer.</text>
</comment>
<dbReference type="AlphaFoldDB" id="A0A0K6H9Q6"/>
<evidence type="ECO:0000256" key="1">
    <source>
        <dbReference type="ARBA" id="ARBA00009764"/>
    </source>
</evidence>
<keyword evidence="9" id="KW-1185">Reference proteome</keyword>
<keyword evidence="8" id="KW-0969">Cilium</keyword>
<reference evidence="9" key="1">
    <citation type="submission" date="2015-08" db="EMBL/GenBank/DDBJ databases">
        <authorList>
            <person name="Varghese N."/>
        </authorList>
    </citation>
    <scope>NUCLEOTIDE SEQUENCE [LARGE SCALE GENOMIC DNA]</scope>
    <source>
        <strain evidence="9">DSM 27808</strain>
    </source>
</reference>
<dbReference type="Pfam" id="PF07195">
    <property type="entry name" value="FliD_C"/>
    <property type="match status" value="1"/>
</dbReference>
<gene>
    <name evidence="8" type="ORF">Ga0061064_1859</name>
</gene>
<keyword evidence="5" id="KW-0964">Secreted</keyword>
<evidence type="ECO:0000259" key="6">
    <source>
        <dbReference type="Pfam" id="PF02465"/>
    </source>
</evidence>
<accession>A0A0K6H9Q6</accession>
<feature type="domain" description="Flagellar hook-associated protein 2 C-terminal" evidence="7">
    <location>
        <begin position="211"/>
        <end position="434"/>
    </location>
</feature>
<dbReference type="Pfam" id="PF02465">
    <property type="entry name" value="FliD_N"/>
    <property type="match status" value="1"/>
</dbReference>
<keyword evidence="3" id="KW-0175">Coiled coil</keyword>
<proteinExistence type="inferred from homology"/>